<dbReference type="OMA" id="NILTIMM"/>
<evidence type="ECO:0000313" key="9">
    <source>
        <dbReference type="Proteomes" id="UP000030747"/>
    </source>
</evidence>
<dbReference type="EMBL" id="HG673814">
    <property type="protein sequence ID" value="CDJ38160.1"/>
    <property type="molecule type" value="Genomic_DNA"/>
</dbReference>
<proteinExistence type="predicted"/>
<dbReference type="PROSITE" id="PS50929">
    <property type="entry name" value="ABC_TM1F"/>
    <property type="match status" value="1"/>
</dbReference>
<keyword evidence="3 6" id="KW-1133">Transmembrane helix</keyword>
<evidence type="ECO:0000256" key="2">
    <source>
        <dbReference type="ARBA" id="ARBA00022692"/>
    </source>
</evidence>
<organism evidence="8 9">
    <name type="scientific">Eimeria tenella</name>
    <name type="common">Coccidian parasite</name>
    <dbReference type="NCBI Taxonomy" id="5802"/>
    <lineage>
        <taxon>Eukaryota</taxon>
        <taxon>Sar</taxon>
        <taxon>Alveolata</taxon>
        <taxon>Apicomplexa</taxon>
        <taxon>Conoidasida</taxon>
        <taxon>Coccidia</taxon>
        <taxon>Eucoccidiorida</taxon>
        <taxon>Eimeriorina</taxon>
        <taxon>Eimeriidae</taxon>
        <taxon>Eimeria</taxon>
    </lineage>
</organism>
<dbReference type="OrthoDB" id="10532238at2759"/>
<feature type="region of interest" description="Disordered" evidence="5">
    <location>
        <begin position="1"/>
        <end position="33"/>
    </location>
</feature>
<dbReference type="GO" id="GO:0090374">
    <property type="term" value="P:oligopeptide export from mitochondrion"/>
    <property type="evidence" value="ECO:0007669"/>
    <property type="project" value="TreeGrafter"/>
</dbReference>
<evidence type="ECO:0000256" key="5">
    <source>
        <dbReference type="SAM" id="MobiDB-lite"/>
    </source>
</evidence>
<dbReference type="SUPFAM" id="SSF90123">
    <property type="entry name" value="ABC transporter transmembrane region"/>
    <property type="match status" value="1"/>
</dbReference>
<dbReference type="GO" id="GO:0005524">
    <property type="term" value="F:ATP binding"/>
    <property type="evidence" value="ECO:0007669"/>
    <property type="project" value="InterPro"/>
</dbReference>
<comment type="subcellular location">
    <subcellularLocation>
        <location evidence="1">Membrane</location>
        <topology evidence="1">Multi-pass membrane protein</topology>
    </subcellularLocation>
</comment>
<dbReference type="VEuPathDB" id="ToxoDB:ETH2_1216000"/>
<feature type="region of interest" description="Disordered" evidence="5">
    <location>
        <begin position="315"/>
        <end position="346"/>
    </location>
</feature>
<feature type="compositionally biased region" description="Polar residues" evidence="5">
    <location>
        <begin position="337"/>
        <end position="346"/>
    </location>
</feature>
<evidence type="ECO:0000259" key="7">
    <source>
        <dbReference type="PROSITE" id="PS50929"/>
    </source>
</evidence>
<dbReference type="AlphaFoldDB" id="U6KJE2"/>
<feature type="transmembrane region" description="Helical" evidence="6">
    <location>
        <begin position="194"/>
        <end position="213"/>
    </location>
</feature>
<evidence type="ECO:0000256" key="4">
    <source>
        <dbReference type="ARBA" id="ARBA00023136"/>
    </source>
</evidence>
<feature type="transmembrane region" description="Helical" evidence="6">
    <location>
        <begin position="219"/>
        <end position="237"/>
    </location>
</feature>
<feature type="compositionally biased region" description="Pro residues" evidence="5">
    <location>
        <begin position="1"/>
        <end position="12"/>
    </location>
</feature>
<dbReference type="RefSeq" id="XP_013228998.1">
    <property type="nucleotide sequence ID" value="XM_013373544.1"/>
</dbReference>
<dbReference type="GeneID" id="25252513"/>
<dbReference type="Gene3D" id="1.20.1560.10">
    <property type="entry name" value="ABC transporter type 1, transmembrane domain"/>
    <property type="match status" value="1"/>
</dbReference>
<feature type="domain" description="ABC transmembrane type-1" evidence="7">
    <location>
        <begin position="80"/>
        <end position="311"/>
    </location>
</feature>
<gene>
    <name evidence="8" type="ORF">ETH_00016795</name>
</gene>
<dbReference type="InterPro" id="IPR011527">
    <property type="entry name" value="ABC1_TM_dom"/>
</dbReference>
<evidence type="ECO:0000256" key="1">
    <source>
        <dbReference type="ARBA" id="ARBA00004141"/>
    </source>
</evidence>
<keyword evidence="9" id="KW-1185">Reference proteome</keyword>
<dbReference type="GO" id="GO:0005743">
    <property type="term" value="C:mitochondrial inner membrane"/>
    <property type="evidence" value="ECO:0007669"/>
    <property type="project" value="TreeGrafter"/>
</dbReference>
<dbReference type="GO" id="GO:0015421">
    <property type="term" value="F:ABC-type oligopeptide transporter activity"/>
    <property type="evidence" value="ECO:0007669"/>
    <property type="project" value="TreeGrafter"/>
</dbReference>
<keyword evidence="2 6" id="KW-0812">Transmembrane</keyword>
<evidence type="ECO:0000313" key="8">
    <source>
        <dbReference type="EMBL" id="CDJ38160.1"/>
    </source>
</evidence>
<keyword evidence="4 6" id="KW-0472">Membrane</keyword>
<dbReference type="PANTHER" id="PTHR43394">
    <property type="entry name" value="ATP-DEPENDENT PERMEASE MDL1, MITOCHONDRIAL"/>
    <property type="match status" value="1"/>
</dbReference>
<evidence type="ECO:0000256" key="3">
    <source>
        <dbReference type="ARBA" id="ARBA00022989"/>
    </source>
</evidence>
<sequence length="346" mass="34634">MGSASPPPPPSPSASGAPGGPPGAPRKGLRGRRWGAPWKGLRGRWWGAPGEGGPPRGPALWGLLAPFMAAKKVEAVLLGGGALLGALSGLLLPYFFKSMGATIDNLSSGVDVGGPVKQMAAAGALNLVLQGVSCFCFEAAADRLVARQRSSYVAAVLQQQLSWFDRQDAGSLAAKLDSSLADLREGIGMKFVAIPYNLLLVVGSLAVALATSWQVTLCAAAGLLPAVAFGALLAGALRRAAAAAAAALEAAGAVAAETLGAPRTVAAFGQEGASRARYEQHIAAAEAAAARGGLFSGLGMAGLISSVFAIGAPEGLQRGPRGAPEGPQREPRGDPEGTQTGKPGGH</sequence>
<dbReference type="PANTHER" id="PTHR43394:SF1">
    <property type="entry name" value="ATP-BINDING CASSETTE SUB-FAMILY B MEMBER 10, MITOCHONDRIAL"/>
    <property type="match status" value="1"/>
</dbReference>
<protein>
    <recommendedName>
        <fullName evidence="7">ABC transmembrane type-1 domain-containing protein</fullName>
    </recommendedName>
</protein>
<dbReference type="InterPro" id="IPR036640">
    <property type="entry name" value="ABC1_TM_sf"/>
</dbReference>
<dbReference type="Pfam" id="PF00664">
    <property type="entry name" value="ABC_membrane"/>
    <property type="match status" value="1"/>
</dbReference>
<name>U6KJE2_EIMTE</name>
<accession>U6KJE2</accession>
<feature type="transmembrane region" description="Helical" evidence="6">
    <location>
        <begin position="75"/>
        <end position="96"/>
    </location>
</feature>
<dbReference type="VEuPathDB" id="ToxoDB:ETH_00016795"/>
<reference evidence="8" key="2">
    <citation type="submission" date="2013-10" db="EMBL/GenBank/DDBJ databases">
        <authorList>
            <person name="Aslett M."/>
        </authorList>
    </citation>
    <scope>NUCLEOTIDE SEQUENCE [LARGE SCALE GENOMIC DNA]</scope>
    <source>
        <strain evidence="8">Houghton</strain>
    </source>
</reference>
<reference evidence="8" key="1">
    <citation type="submission" date="2013-10" db="EMBL/GenBank/DDBJ databases">
        <title>Genomic analysis of the causative agents of coccidiosis in chickens.</title>
        <authorList>
            <person name="Reid A.J."/>
            <person name="Blake D."/>
            <person name="Billington K."/>
            <person name="Browne H."/>
            <person name="Dunn M."/>
            <person name="Hung S."/>
            <person name="Kawahara F."/>
            <person name="Miranda-Saavedra D."/>
            <person name="Mourier T."/>
            <person name="Nagra H."/>
            <person name="Otto T.D."/>
            <person name="Rawlings N."/>
            <person name="Sanchez A."/>
            <person name="Sanders M."/>
            <person name="Subramaniam C."/>
            <person name="Tay Y."/>
            <person name="Dear P."/>
            <person name="Doerig C."/>
            <person name="Gruber A."/>
            <person name="Parkinson J."/>
            <person name="Shirley M."/>
            <person name="Wan K.L."/>
            <person name="Berriman M."/>
            <person name="Tomley F."/>
            <person name="Pain A."/>
        </authorList>
    </citation>
    <scope>NUCLEOTIDE SEQUENCE [LARGE SCALE GENOMIC DNA]</scope>
    <source>
        <strain evidence="8">Houghton</strain>
    </source>
</reference>
<dbReference type="InterPro" id="IPR039421">
    <property type="entry name" value="Type_1_exporter"/>
</dbReference>
<dbReference type="Proteomes" id="UP000030747">
    <property type="component" value="Unassembled WGS sequence"/>
</dbReference>
<evidence type="ECO:0000256" key="6">
    <source>
        <dbReference type="SAM" id="Phobius"/>
    </source>
</evidence>